<dbReference type="CDD" id="cd03293">
    <property type="entry name" value="ABC_NrtD_SsuB_transporters"/>
    <property type="match status" value="1"/>
</dbReference>
<feature type="domain" description="ABC transporter" evidence="4">
    <location>
        <begin position="3"/>
        <end position="234"/>
    </location>
</feature>
<dbReference type="GO" id="GO:0016887">
    <property type="term" value="F:ATP hydrolysis activity"/>
    <property type="evidence" value="ECO:0007669"/>
    <property type="project" value="InterPro"/>
</dbReference>
<dbReference type="InterPro" id="IPR050166">
    <property type="entry name" value="ABC_transporter_ATP-bind"/>
</dbReference>
<evidence type="ECO:0000259" key="4">
    <source>
        <dbReference type="PROSITE" id="PS50893"/>
    </source>
</evidence>
<dbReference type="InterPro" id="IPR003593">
    <property type="entry name" value="AAA+_ATPase"/>
</dbReference>
<evidence type="ECO:0000313" key="6">
    <source>
        <dbReference type="Proteomes" id="UP000231203"/>
    </source>
</evidence>
<protein>
    <recommendedName>
        <fullName evidence="4">ABC transporter domain-containing protein</fullName>
    </recommendedName>
</protein>
<name>A0A2G6MSU3_9BACT</name>
<gene>
    <name evidence="5" type="ORF">CSA25_01555</name>
</gene>
<accession>A0A2G6MSU3</accession>
<dbReference type="PANTHER" id="PTHR42788:SF13">
    <property type="entry name" value="ALIPHATIC SULFONATES IMPORT ATP-BINDING PROTEIN SSUB"/>
    <property type="match status" value="1"/>
</dbReference>
<keyword evidence="1" id="KW-0813">Transport</keyword>
<dbReference type="AlphaFoldDB" id="A0A2G6MSU3"/>
<proteinExistence type="predicted"/>
<evidence type="ECO:0000256" key="2">
    <source>
        <dbReference type="ARBA" id="ARBA00022741"/>
    </source>
</evidence>
<dbReference type="GO" id="GO:0005524">
    <property type="term" value="F:ATP binding"/>
    <property type="evidence" value="ECO:0007669"/>
    <property type="project" value="UniProtKB-KW"/>
</dbReference>
<dbReference type="PANTHER" id="PTHR42788">
    <property type="entry name" value="TAURINE IMPORT ATP-BINDING PROTEIN-RELATED"/>
    <property type="match status" value="1"/>
</dbReference>
<keyword evidence="2" id="KW-0547">Nucleotide-binding</keyword>
<keyword evidence="3" id="KW-0067">ATP-binding</keyword>
<sequence>MKIDIDKINKFYNRPGKKAHHILKDISFSINPGDFVIILGESGCGKTTLLNLLAGLETASSGQIRVNGTPITGIHPSRSMLFQQPALIPWLSVKENVAYGCKIRKDTQDLEYRVIQFLEIMGLAGAADVKPGQLSLGMAQRVCLARALVGHPQILLFDEPFASLDTFTQAHIQEELVNLWMSERFTAVFVTHDIDEAIRLGNKIVVLAGSPAGISDIFDIDASYPRTPHDPVIKALRTDIFDRFKTAYLVKRSLTDGI</sequence>
<dbReference type="EMBL" id="PDTI01000014">
    <property type="protein sequence ID" value="PIE63168.1"/>
    <property type="molecule type" value="Genomic_DNA"/>
</dbReference>
<reference evidence="5 6" key="1">
    <citation type="submission" date="2017-10" db="EMBL/GenBank/DDBJ databases">
        <title>Novel microbial diversity and functional potential in the marine mammal oral microbiome.</title>
        <authorList>
            <person name="Dudek N.K."/>
            <person name="Sun C.L."/>
            <person name="Burstein D."/>
            <person name="Kantor R.S."/>
            <person name="Aliaga Goltsman D.S."/>
            <person name="Bik E.M."/>
            <person name="Thomas B.C."/>
            <person name="Banfield J.F."/>
            <person name="Relman D.A."/>
        </authorList>
    </citation>
    <scope>NUCLEOTIDE SEQUENCE [LARGE SCALE GENOMIC DNA]</scope>
    <source>
        <strain evidence="5">DOLJORAL78_47_202</strain>
    </source>
</reference>
<dbReference type="PROSITE" id="PS50893">
    <property type="entry name" value="ABC_TRANSPORTER_2"/>
    <property type="match status" value="1"/>
</dbReference>
<dbReference type="InterPro" id="IPR017871">
    <property type="entry name" value="ABC_transporter-like_CS"/>
</dbReference>
<comment type="caution">
    <text evidence="5">The sequence shown here is derived from an EMBL/GenBank/DDBJ whole genome shotgun (WGS) entry which is preliminary data.</text>
</comment>
<evidence type="ECO:0000256" key="3">
    <source>
        <dbReference type="ARBA" id="ARBA00022840"/>
    </source>
</evidence>
<dbReference type="SUPFAM" id="SSF52540">
    <property type="entry name" value="P-loop containing nucleoside triphosphate hydrolases"/>
    <property type="match status" value="1"/>
</dbReference>
<dbReference type="SMART" id="SM00382">
    <property type="entry name" value="AAA"/>
    <property type="match status" value="1"/>
</dbReference>
<evidence type="ECO:0000313" key="5">
    <source>
        <dbReference type="EMBL" id="PIE63168.1"/>
    </source>
</evidence>
<dbReference type="InterPro" id="IPR003439">
    <property type="entry name" value="ABC_transporter-like_ATP-bd"/>
</dbReference>
<dbReference type="Pfam" id="PF00005">
    <property type="entry name" value="ABC_tran"/>
    <property type="match status" value="1"/>
</dbReference>
<evidence type="ECO:0000256" key="1">
    <source>
        <dbReference type="ARBA" id="ARBA00022448"/>
    </source>
</evidence>
<dbReference type="PROSITE" id="PS00211">
    <property type="entry name" value="ABC_TRANSPORTER_1"/>
    <property type="match status" value="1"/>
</dbReference>
<dbReference type="Proteomes" id="UP000231203">
    <property type="component" value="Unassembled WGS sequence"/>
</dbReference>
<dbReference type="Gene3D" id="3.40.50.300">
    <property type="entry name" value="P-loop containing nucleotide triphosphate hydrolases"/>
    <property type="match status" value="1"/>
</dbReference>
<organism evidence="5 6">
    <name type="scientific">Desulfobacter postgatei</name>
    <dbReference type="NCBI Taxonomy" id="2293"/>
    <lineage>
        <taxon>Bacteria</taxon>
        <taxon>Pseudomonadati</taxon>
        <taxon>Thermodesulfobacteriota</taxon>
        <taxon>Desulfobacteria</taxon>
        <taxon>Desulfobacterales</taxon>
        <taxon>Desulfobacteraceae</taxon>
        <taxon>Desulfobacter</taxon>
    </lineage>
</organism>
<dbReference type="InterPro" id="IPR027417">
    <property type="entry name" value="P-loop_NTPase"/>
</dbReference>